<protein>
    <submittedName>
        <fullName evidence="1">Uncharacterized protein</fullName>
    </submittedName>
</protein>
<dbReference type="Proteomes" id="UP000629619">
    <property type="component" value="Unassembled WGS sequence"/>
</dbReference>
<evidence type="ECO:0000313" key="2">
    <source>
        <dbReference type="Proteomes" id="UP000629619"/>
    </source>
</evidence>
<keyword evidence="2" id="KW-1185">Reference proteome</keyword>
<proteinExistence type="predicted"/>
<dbReference type="RefSeq" id="WP_203676056.1">
    <property type="nucleotide sequence ID" value="NZ_BOMW01000002.1"/>
</dbReference>
<gene>
    <name evidence="1" type="ORF">Asi03nite_00790</name>
</gene>
<sequence>MQLRSDITDDCLSTGMLAQRGWTAAAIRRFLGEPDRTSPNPVFRSAPPMRMFRLARVVEAEGTESWQRWRERFVQRSHRARTAAETRRAELLAEIAALDIRVPALPAATLARLTVAHRNKLAQGRPPVTVEEVDAATLRRWMVTYLRHVTTIEDAALDGFYARAGRAEATIAIRNTVFAVIAQTYPELANEARRQVSRRTNGRG</sequence>
<dbReference type="AlphaFoldDB" id="A0A919K7T6"/>
<comment type="caution">
    <text evidence="1">The sequence shown here is derived from an EMBL/GenBank/DDBJ whole genome shotgun (WGS) entry which is preliminary data.</text>
</comment>
<reference evidence="1" key="1">
    <citation type="submission" date="2021-01" db="EMBL/GenBank/DDBJ databases">
        <title>Whole genome shotgun sequence of Actinoplanes siamensis NBRC 109076.</title>
        <authorList>
            <person name="Komaki H."/>
            <person name="Tamura T."/>
        </authorList>
    </citation>
    <scope>NUCLEOTIDE SEQUENCE</scope>
    <source>
        <strain evidence="1">NBRC 109076</strain>
    </source>
</reference>
<accession>A0A919K7T6</accession>
<organism evidence="1 2">
    <name type="scientific">Actinoplanes siamensis</name>
    <dbReference type="NCBI Taxonomy" id="1223317"/>
    <lineage>
        <taxon>Bacteria</taxon>
        <taxon>Bacillati</taxon>
        <taxon>Actinomycetota</taxon>
        <taxon>Actinomycetes</taxon>
        <taxon>Micromonosporales</taxon>
        <taxon>Micromonosporaceae</taxon>
        <taxon>Actinoplanes</taxon>
    </lineage>
</organism>
<evidence type="ECO:0000313" key="1">
    <source>
        <dbReference type="EMBL" id="GIF02541.1"/>
    </source>
</evidence>
<dbReference type="EMBL" id="BOMW01000002">
    <property type="protein sequence ID" value="GIF02541.1"/>
    <property type="molecule type" value="Genomic_DNA"/>
</dbReference>
<name>A0A919K7T6_9ACTN</name>